<keyword evidence="5 8" id="KW-1133">Transmembrane helix</keyword>
<feature type="transmembrane region" description="Helical" evidence="8">
    <location>
        <begin position="167"/>
        <end position="184"/>
    </location>
</feature>
<feature type="transmembrane region" description="Helical" evidence="8">
    <location>
        <begin position="282"/>
        <end position="302"/>
    </location>
</feature>
<comment type="similarity">
    <text evidence="2">Belongs to the chloride channel MCLC family.</text>
</comment>
<accession>A0A1I7T9C1</accession>
<keyword evidence="10" id="KW-1185">Reference proteome</keyword>
<feature type="chain" id="PRO_5009307226" description="Chloride channel CLIC-like protein 1" evidence="9">
    <location>
        <begin position="17"/>
        <end position="475"/>
    </location>
</feature>
<feature type="compositionally biased region" description="Basic and acidic residues" evidence="7">
    <location>
        <begin position="24"/>
        <end position="37"/>
    </location>
</feature>
<keyword evidence="4 8" id="KW-0812">Transmembrane</keyword>
<dbReference type="PANTHER" id="PTHR34093:SF1">
    <property type="entry name" value="CHLORIDE CHANNEL CLIC-LIKE PROTEIN 1"/>
    <property type="match status" value="1"/>
</dbReference>
<dbReference type="GO" id="GO:0005254">
    <property type="term" value="F:chloride channel activity"/>
    <property type="evidence" value="ECO:0007669"/>
    <property type="project" value="TreeGrafter"/>
</dbReference>
<dbReference type="Proteomes" id="UP000095282">
    <property type="component" value="Unplaced"/>
</dbReference>
<dbReference type="STRING" id="1561998.A0A1I7T9C1"/>
<proteinExistence type="inferred from homology"/>
<evidence type="ECO:0000256" key="1">
    <source>
        <dbReference type="ARBA" id="ARBA00004141"/>
    </source>
</evidence>
<dbReference type="WBParaSite" id="Csp11.Scaffold554.g3699.t1">
    <property type="protein sequence ID" value="Csp11.Scaffold554.g3699.t1"/>
    <property type="gene ID" value="Csp11.Scaffold554.g3699"/>
</dbReference>
<evidence type="ECO:0000256" key="3">
    <source>
        <dbReference type="ARBA" id="ARBA00015571"/>
    </source>
</evidence>
<name>A0A1I7T9C1_9PELO</name>
<feature type="transmembrane region" description="Helical" evidence="8">
    <location>
        <begin position="141"/>
        <end position="162"/>
    </location>
</feature>
<dbReference type="eggNOG" id="ENOG502SDPD">
    <property type="taxonomic scope" value="Eukaryota"/>
</dbReference>
<evidence type="ECO:0000256" key="2">
    <source>
        <dbReference type="ARBA" id="ARBA00005944"/>
    </source>
</evidence>
<keyword evidence="6 8" id="KW-0472">Membrane</keyword>
<evidence type="ECO:0000256" key="7">
    <source>
        <dbReference type="SAM" id="MobiDB-lite"/>
    </source>
</evidence>
<dbReference type="AlphaFoldDB" id="A0A1I7T9C1"/>
<dbReference type="GO" id="GO:0016020">
    <property type="term" value="C:membrane"/>
    <property type="evidence" value="ECO:0007669"/>
    <property type="project" value="UniProtKB-SubCell"/>
</dbReference>
<evidence type="ECO:0000256" key="9">
    <source>
        <dbReference type="SAM" id="SignalP"/>
    </source>
</evidence>
<feature type="region of interest" description="Disordered" evidence="7">
    <location>
        <begin position="19"/>
        <end position="50"/>
    </location>
</feature>
<protein>
    <recommendedName>
        <fullName evidence="3">Chloride channel CLIC-like protein 1</fullName>
    </recommendedName>
</protein>
<evidence type="ECO:0000256" key="5">
    <source>
        <dbReference type="ARBA" id="ARBA00022989"/>
    </source>
</evidence>
<evidence type="ECO:0000313" key="11">
    <source>
        <dbReference type="WBParaSite" id="Csp11.Scaffold554.g3699.t1"/>
    </source>
</evidence>
<evidence type="ECO:0000256" key="4">
    <source>
        <dbReference type="ARBA" id="ARBA00022692"/>
    </source>
</evidence>
<evidence type="ECO:0000256" key="8">
    <source>
        <dbReference type="SAM" id="Phobius"/>
    </source>
</evidence>
<sequence>MKLLWLILLFGNCVNSQDDTQPDVWRDPNDPTREQRPAKSKSLLAVPPPVQKPDQSLRLILRQLLQDIQVDYQINGPVQRNVQIKISTHSMSVLSKYLNDDDADLPDDREAVRSALSKIFKVLEAAPDPTWLDTFMSLQPFVFTLNLILLPAAAVVVIRSFVRPRNFWILVVSTILIISMYSGYNRKYQEAESRRFAQFQEMSSDACAPEGLLSRMVEIFASPFQYRQKSKCLKYIESQTISIFHEISIIEVFSETISSGFFAFLSASAKHLNRFFRDLYDGAPLIAQIVMTFFIILMVGTVRTPFFSYEPIWLTFCSSSIGKIAGWLEGVEPENRKPSIQLNLTTKEVKRLEQAKKKKAAMIEYPKSEKEEGGSGSESGKKRKNEKKKGMDSTKKGDDSVHVDTQAEDDLSLLGESSEDEEEISDVKNKHLIHHRYRKPASDDLNQCERSTRSNCYHLFVQSIYDHLCISPFYF</sequence>
<feature type="region of interest" description="Disordered" evidence="7">
    <location>
        <begin position="360"/>
        <end position="406"/>
    </location>
</feature>
<feature type="signal peptide" evidence="9">
    <location>
        <begin position="1"/>
        <end position="16"/>
    </location>
</feature>
<organism evidence="10 11">
    <name type="scientific">Caenorhabditis tropicalis</name>
    <dbReference type="NCBI Taxonomy" id="1561998"/>
    <lineage>
        <taxon>Eukaryota</taxon>
        <taxon>Metazoa</taxon>
        <taxon>Ecdysozoa</taxon>
        <taxon>Nematoda</taxon>
        <taxon>Chromadorea</taxon>
        <taxon>Rhabditida</taxon>
        <taxon>Rhabditina</taxon>
        <taxon>Rhabditomorpha</taxon>
        <taxon>Rhabditoidea</taxon>
        <taxon>Rhabditidae</taxon>
        <taxon>Peloderinae</taxon>
        <taxon>Caenorhabditis</taxon>
    </lineage>
</organism>
<keyword evidence="9" id="KW-0732">Signal</keyword>
<comment type="subcellular location">
    <subcellularLocation>
        <location evidence="1">Membrane</location>
        <topology evidence="1">Multi-pass membrane protein</topology>
    </subcellularLocation>
</comment>
<feature type="compositionally biased region" description="Basic and acidic residues" evidence="7">
    <location>
        <begin position="388"/>
        <end position="402"/>
    </location>
</feature>
<evidence type="ECO:0000256" key="6">
    <source>
        <dbReference type="ARBA" id="ARBA00023136"/>
    </source>
</evidence>
<dbReference type="InterPro" id="IPR009231">
    <property type="entry name" value="Chloride_chnl_CLIC-like"/>
</dbReference>
<evidence type="ECO:0000313" key="10">
    <source>
        <dbReference type="Proteomes" id="UP000095282"/>
    </source>
</evidence>
<reference evidence="11" key="1">
    <citation type="submission" date="2016-11" db="UniProtKB">
        <authorList>
            <consortium name="WormBaseParasite"/>
        </authorList>
    </citation>
    <scope>IDENTIFICATION</scope>
</reference>
<dbReference type="PANTHER" id="PTHR34093">
    <property type="entry name" value="CHLORIDE CHANNEL CLIC-LIKE PROTEIN 1"/>
    <property type="match status" value="1"/>
</dbReference>
<dbReference type="GO" id="GO:0005783">
    <property type="term" value="C:endoplasmic reticulum"/>
    <property type="evidence" value="ECO:0007669"/>
    <property type="project" value="TreeGrafter"/>
</dbReference>